<evidence type="ECO:0000256" key="1">
    <source>
        <dbReference type="ARBA" id="ARBA00001946"/>
    </source>
</evidence>
<dbReference type="EMBL" id="LR215973">
    <property type="protein sequence ID" value="VFA96931.1"/>
    <property type="molecule type" value="Genomic_DNA"/>
</dbReference>
<evidence type="ECO:0000256" key="3">
    <source>
        <dbReference type="ARBA" id="ARBA00022842"/>
    </source>
</evidence>
<proteinExistence type="predicted"/>
<dbReference type="PANTHER" id="PTHR32308">
    <property type="entry name" value="LYASE BETA SUBUNIT, PUTATIVE (AFU_ORTHOLOGUE AFUA_4G13030)-RELATED"/>
    <property type="match status" value="1"/>
</dbReference>
<dbReference type="InterPro" id="IPR005000">
    <property type="entry name" value="Aldolase/citrate-lyase_domain"/>
</dbReference>
<dbReference type="PANTHER" id="PTHR32308:SF10">
    <property type="entry name" value="CITRATE LYASE SUBUNIT BETA"/>
    <property type="match status" value="1"/>
</dbReference>
<dbReference type="RefSeq" id="WP_130915955.1">
    <property type="nucleotide sequence ID" value="NZ_LR215973.1"/>
</dbReference>
<sequence length="278" mass="29437">MPHENHGPRRATRTSYVYARSWLLVAAHNRDGMNTGFSSHADAVILDLEDGVLSADKPAARSAVARRLRSGFTAWVRINDADSEYWSADLDEIACLPGLAGLVLAKAERGSQIDVTAARLPEAIPIIALIESAAGLEAASEIANHPRVARLAFGSGDYRRDTGVSADPLAMAYPRSRLTVVSRAAGLPGPIGGPTLPGNTDALESETRSATAVGMTGRLCLRAEHTGPINRLLSPSPTEIDWAKGLLGQAGQKNGLDGSYRPQVARAARVLELAEIYA</sequence>
<evidence type="ECO:0000256" key="2">
    <source>
        <dbReference type="ARBA" id="ARBA00022723"/>
    </source>
</evidence>
<reference evidence="7 8" key="1">
    <citation type="submission" date="2019-02" db="EMBL/GenBank/DDBJ databases">
        <authorList>
            <consortium name="Pathogen Informatics"/>
        </authorList>
    </citation>
    <scope>NUCLEOTIDE SEQUENCE [LARGE SCALE GENOMIC DNA]</scope>
    <source>
        <strain evidence="7 8">3012STDY6756504</strain>
    </source>
</reference>
<feature type="domain" description="HpcH/HpaI aldolase/citrate lyase" evidence="6">
    <location>
        <begin position="20"/>
        <end position="187"/>
    </location>
</feature>
<name>A0A4U8VTZ7_9NOCA</name>
<feature type="binding site" evidence="4">
    <location>
        <position position="77"/>
    </location>
    <ligand>
        <name>substrate</name>
    </ligand>
</feature>
<evidence type="ECO:0000256" key="4">
    <source>
        <dbReference type="PIRSR" id="PIRSR015582-1"/>
    </source>
</evidence>
<dbReference type="GO" id="GO:0006107">
    <property type="term" value="P:oxaloacetate metabolic process"/>
    <property type="evidence" value="ECO:0007669"/>
    <property type="project" value="TreeGrafter"/>
</dbReference>
<evidence type="ECO:0000313" key="8">
    <source>
        <dbReference type="Proteomes" id="UP000290439"/>
    </source>
</evidence>
<dbReference type="InterPro" id="IPR015813">
    <property type="entry name" value="Pyrv/PenolPyrv_kinase-like_dom"/>
</dbReference>
<accession>A0A4U8VTZ7</accession>
<protein>
    <submittedName>
        <fullName evidence="7">(3S)-malyl-CoA thioesterase</fullName>
        <ecNumber evidence="7">3.1.2.-</ecNumber>
    </submittedName>
</protein>
<gene>
    <name evidence="7" type="primary">mcl2</name>
    <name evidence="7" type="ORF">NCTC10797_00686</name>
</gene>
<evidence type="ECO:0000256" key="5">
    <source>
        <dbReference type="PIRSR" id="PIRSR015582-2"/>
    </source>
</evidence>
<feature type="binding site" evidence="5">
    <location>
        <position position="131"/>
    </location>
    <ligand>
        <name>Mg(2+)</name>
        <dbReference type="ChEBI" id="CHEBI:18420"/>
    </ligand>
</feature>
<keyword evidence="2 5" id="KW-0479">Metal-binding</keyword>
<dbReference type="PIRSF" id="PIRSF015582">
    <property type="entry name" value="Cit_lyase_B"/>
    <property type="match status" value="1"/>
</dbReference>
<keyword evidence="3 5" id="KW-0460">Magnesium</keyword>
<dbReference type="SUPFAM" id="SSF51621">
    <property type="entry name" value="Phosphoenolpyruvate/pyruvate domain"/>
    <property type="match status" value="1"/>
</dbReference>
<feature type="binding site" evidence="4">
    <location>
        <position position="131"/>
    </location>
    <ligand>
        <name>substrate</name>
    </ligand>
</feature>
<dbReference type="Gene3D" id="3.20.20.60">
    <property type="entry name" value="Phosphoenolpyruvate-binding domains"/>
    <property type="match status" value="1"/>
</dbReference>
<dbReference type="EC" id="3.1.2.-" evidence="7"/>
<dbReference type="InterPro" id="IPR040442">
    <property type="entry name" value="Pyrv_kinase-like_dom_sf"/>
</dbReference>
<dbReference type="GO" id="GO:0000287">
    <property type="term" value="F:magnesium ion binding"/>
    <property type="evidence" value="ECO:0007669"/>
    <property type="project" value="TreeGrafter"/>
</dbReference>
<dbReference type="GO" id="GO:0016787">
    <property type="term" value="F:hydrolase activity"/>
    <property type="evidence" value="ECO:0007669"/>
    <property type="project" value="UniProtKB-KW"/>
</dbReference>
<evidence type="ECO:0000259" key="6">
    <source>
        <dbReference type="Pfam" id="PF03328"/>
    </source>
</evidence>
<dbReference type="Proteomes" id="UP000290439">
    <property type="component" value="Chromosome"/>
</dbReference>
<dbReference type="AlphaFoldDB" id="A0A4U8VTZ7"/>
<dbReference type="Pfam" id="PF03328">
    <property type="entry name" value="HpcH_HpaI"/>
    <property type="match status" value="1"/>
</dbReference>
<feature type="binding site" evidence="5">
    <location>
        <position position="157"/>
    </location>
    <ligand>
        <name>Mg(2+)</name>
        <dbReference type="ChEBI" id="CHEBI:18420"/>
    </ligand>
</feature>
<comment type="cofactor">
    <cofactor evidence="1">
        <name>Mg(2+)</name>
        <dbReference type="ChEBI" id="CHEBI:18420"/>
    </cofactor>
</comment>
<organism evidence="7 8">
    <name type="scientific">Nocardia cyriacigeorgica</name>
    <dbReference type="NCBI Taxonomy" id="135487"/>
    <lineage>
        <taxon>Bacteria</taxon>
        <taxon>Bacillati</taxon>
        <taxon>Actinomycetota</taxon>
        <taxon>Actinomycetes</taxon>
        <taxon>Mycobacteriales</taxon>
        <taxon>Nocardiaceae</taxon>
        <taxon>Nocardia</taxon>
    </lineage>
</organism>
<dbReference type="InterPro" id="IPR011206">
    <property type="entry name" value="Citrate_lyase_beta/mcl1/mcl2"/>
</dbReference>
<keyword evidence="7" id="KW-0378">Hydrolase</keyword>
<evidence type="ECO:0000313" key="7">
    <source>
        <dbReference type="EMBL" id="VFA96931.1"/>
    </source>
</evidence>